<accession>A0A2P5AL64</accession>
<proteinExistence type="predicted"/>
<keyword evidence="2" id="KW-1185">Reference proteome</keyword>
<dbReference type="PANTHER" id="PTHR21234:SF19">
    <property type="entry name" value="BARK STORAGE PROTEIN B-LIKE"/>
    <property type="match status" value="1"/>
</dbReference>
<reference evidence="2" key="1">
    <citation type="submission" date="2016-06" db="EMBL/GenBank/DDBJ databases">
        <title>Parallel loss of symbiosis genes in relatives of nitrogen-fixing non-legume Parasponia.</title>
        <authorList>
            <person name="Van Velzen R."/>
            <person name="Holmer R."/>
            <person name="Bu F."/>
            <person name="Rutten L."/>
            <person name="Van Zeijl A."/>
            <person name="Liu W."/>
            <person name="Santuari L."/>
            <person name="Cao Q."/>
            <person name="Sharma T."/>
            <person name="Shen D."/>
            <person name="Roswanjaya Y."/>
            <person name="Wardhani T."/>
            <person name="Kalhor M.S."/>
            <person name="Jansen J."/>
            <person name="Van den Hoogen J."/>
            <person name="Gungor B."/>
            <person name="Hartog M."/>
            <person name="Hontelez J."/>
            <person name="Verver J."/>
            <person name="Yang W.-C."/>
            <person name="Schijlen E."/>
            <person name="Repin R."/>
            <person name="Schilthuizen M."/>
            <person name="Schranz E."/>
            <person name="Heidstra R."/>
            <person name="Miyata K."/>
            <person name="Fedorova E."/>
            <person name="Kohlen W."/>
            <person name="Bisseling T."/>
            <person name="Smit S."/>
            <person name="Geurts R."/>
        </authorList>
    </citation>
    <scope>NUCLEOTIDE SEQUENCE [LARGE SCALE GENOMIC DNA]</scope>
    <source>
        <strain evidence="2">cv. WU1-14</strain>
    </source>
</reference>
<sequence>MPEVYTVGRGTSASIYLDNAAYRSFIYKKFIVSPLDMESAAVALTSLQQRVPYIAIRALST</sequence>
<dbReference type="GO" id="GO:0003824">
    <property type="term" value="F:catalytic activity"/>
    <property type="evidence" value="ECO:0007669"/>
    <property type="project" value="InterPro"/>
</dbReference>
<name>A0A2P5AL64_PARAD</name>
<dbReference type="InterPro" id="IPR035994">
    <property type="entry name" value="Nucleoside_phosphorylase_sf"/>
</dbReference>
<comment type="caution">
    <text evidence="1">The sequence shown here is derived from an EMBL/GenBank/DDBJ whole genome shotgun (WGS) entry which is preliminary data.</text>
</comment>
<dbReference type="AlphaFoldDB" id="A0A2P5AL64"/>
<dbReference type="OrthoDB" id="1891335at2759"/>
<dbReference type="Proteomes" id="UP000237105">
    <property type="component" value="Unassembled WGS sequence"/>
</dbReference>
<organism evidence="1 2">
    <name type="scientific">Parasponia andersonii</name>
    <name type="common">Sponia andersonii</name>
    <dbReference type="NCBI Taxonomy" id="3476"/>
    <lineage>
        <taxon>Eukaryota</taxon>
        <taxon>Viridiplantae</taxon>
        <taxon>Streptophyta</taxon>
        <taxon>Embryophyta</taxon>
        <taxon>Tracheophyta</taxon>
        <taxon>Spermatophyta</taxon>
        <taxon>Magnoliopsida</taxon>
        <taxon>eudicotyledons</taxon>
        <taxon>Gunneridae</taxon>
        <taxon>Pentapetalae</taxon>
        <taxon>rosids</taxon>
        <taxon>fabids</taxon>
        <taxon>Rosales</taxon>
        <taxon>Cannabaceae</taxon>
        <taxon>Parasponia</taxon>
    </lineage>
</organism>
<dbReference type="GO" id="GO:0009116">
    <property type="term" value="P:nucleoside metabolic process"/>
    <property type="evidence" value="ECO:0007669"/>
    <property type="project" value="InterPro"/>
</dbReference>
<dbReference type="EMBL" id="JXTB01000537">
    <property type="protein sequence ID" value="PON37270.1"/>
    <property type="molecule type" value="Genomic_DNA"/>
</dbReference>
<dbReference type="SUPFAM" id="SSF53167">
    <property type="entry name" value="Purine and uridine phosphorylases"/>
    <property type="match status" value="1"/>
</dbReference>
<evidence type="ECO:0000313" key="2">
    <source>
        <dbReference type="Proteomes" id="UP000237105"/>
    </source>
</evidence>
<dbReference type="STRING" id="3476.A0A2P5AL64"/>
<dbReference type="Gene3D" id="3.40.50.1580">
    <property type="entry name" value="Nucleoside phosphorylase domain"/>
    <property type="match status" value="1"/>
</dbReference>
<protein>
    <submittedName>
        <fullName evidence="1">Nucleoside phosphorylase</fullName>
    </submittedName>
</protein>
<evidence type="ECO:0000313" key="1">
    <source>
        <dbReference type="EMBL" id="PON37270.1"/>
    </source>
</evidence>
<gene>
    <name evidence="1" type="ORF">PanWU01x14_321740</name>
</gene>
<dbReference type="PANTHER" id="PTHR21234">
    <property type="entry name" value="PURINE NUCLEOSIDE PHOSPHORYLASE"/>
    <property type="match status" value="1"/>
</dbReference>